<evidence type="ECO:0000313" key="2">
    <source>
        <dbReference type="WBParaSite" id="PSU_v2.g18213.t1"/>
    </source>
</evidence>
<dbReference type="Proteomes" id="UP000887577">
    <property type="component" value="Unplaced"/>
</dbReference>
<reference evidence="2" key="1">
    <citation type="submission" date="2022-11" db="UniProtKB">
        <authorList>
            <consortium name="WormBaseParasite"/>
        </authorList>
    </citation>
    <scope>IDENTIFICATION</scope>
</reference>
<protein>
    <submittedName>
        <fullName evidence="2">Uncharacterized protein</fullName>
    </submittedName>
</protein>
<name>A0A914YFX2_9BILA</name>
<accession>A0A914YFX2</accession>
<keyword evidence="1" id="KW-1185">Reference proteome</keyword>
<proteinExistence type="predicted"/>
<organism evidence="1 2">
    <name type="scientific">Panagrolaimus superbus</name>
    <dbReference type="NCBI Taxonomy" id="310955"/>
    <lineage>
        <taxon>Eukaryota</taxon>
        <taxon>Metazoa</taxon>
        <taxon>Ecdysozoa</taxon>
        <taxon>Nematoda</taxon>
        <taxon>Chromadorea</taxon>
        <taxon>Rhabditida</taxon>
        <taxon>Tylenchina</taxon>
        <taxon>Panagrolaimomorpha</taxon>
        <taxon>Panagrolaimoidea</taxon>
        <taxon>Panagrolaimidae</taxon>
        <taxon>Panagrolaimus</taxon>
    </lineage>
</organism>
<sequence>MIHQNLALEKDISPIVLSVTFHLIAVYPNLDALKLDYWNIPKILILLNQLDVLTIPKNTLLKISRYPLYPLDVELAKIQIDVQL</sequence>
<dbReference type="WBParaSite" id="PSU_v2.g18213.t1">
    <property type="protein sequence ID" value="PSU_v2.g18213.t1"/>
    <property type="gene ID" value="PSU_v2.g18213"/>
</dbReference>
<dbReference type="AlphaFoldDB" id="A0A914YFX2"/>
<evidence type="ECO:0000313" key="1">
    <source>
        <dbReference type="Proteomes" id="UP000887577"/>
    </source>
</evidence>